<comment type="subcellular location">
    <subcellularLocation>
        <location evidence="1">Membrane</location>
        <topology evidence="1">Multi-pass membrane protein</topology>
    </subcellularLocation>
</comment>
<feature type="transmembrane region" description="Helical" evidence="6">
    <location>
        <begin position="172"/>
        <end position="190"/>
    </location>
</feature>
<proteinExistence type="inferred from homology"/>
<dbReference type="RefSeq" id="WP_204501550.1">
    <property type="nucleotide sequence ID" value="NZ_JAFBDR010000022.1"/>
</dbReference>
<evidence type="ECO:0000256" key="6">
    <source>
        <dbReference type="SAM" id="Phobius"/>
    </source>
</evidence>
<dbReference type="NCBIfam" id="TIGR02872">
    <property type="entry name" value="spore_ytvI"/>
    <property type="match status" value="1"/>
</dbReference>
<feature type="transmembrane region" description="Helical" evidence="6">
    <location>
        <begin position="288"/>
        <end position="305"/>
    </location>
</feature>
<dbReference type="PANTHER" id="PTHR21716:SF68">
    <property type="entry name" value="TRANSPORT PROTEIN YTVI-RELATED"/>
    <property type="match status" value="1"/>
</dbReference>
<evidence type="ECO:0000256" key="3">
    <source>
        <dbReference type="ARBA" id="ARBA00022692"/>
    </source>
</evidence>
<dbReference type="PANTHER" id="PTHR21716">
    <property type="entry name" value="TRANSMEMBRANE PROTEIN"/>
    <property type="match status" value="1"/>
</dbReference>
<dbReference type="InterPro" id="IPR014227">
    <property type="entry name" value="YtvI-like"/>
</dbReference>
<feature type="transmembrane region" description="Helical" evidence="6">
    <location>
        <begin position="65"/>
        <end position="85"/>
    </location>
</feature>
<reference evidence="7 8" key="1">
    <citation type="submission" date="2021-01" db="EMBL/GenBank/DDBJ databases">
        <title>Genomic Encyclopedia of Type Strains, Phase IV (KMG-IV): sequencing the most valuable type-strain genomes for metagenomic binning, comparative biology and taxonomic classification.</title>
        <authorList>
            <person name="Goeker M."/>
        </authorList>
    </citation>
    <scope>NUCLEOTIDE SEQUENCE [LARGE SCALE GENOMIC DNA]</scope>
    <source>
        <strain evidence="7 8">DSM 23711</strain>
    </source>
</reference>
<keyword evidence="4 6" id="KW-1133">Transmembrane helix</keyword>
<feature type="transmembrane region" description="Helical" evidence="6">
    <location>
        <begin position="254"/>
        <end position="281"/>
    </location>
</feature>
<protein>
    <submittedName>
        <fullName evidence="7">Sporulation integral membrane protein YtvI</fullName>
    </submittedName>
</protein>
<sequence>MNLTNLYRFIRFLIVVFITMVSIIFLFIVAKYTYPFIIALILAILINPIVNFLETKGKLSRPFAVIISITSILVIITGILALLVVELINGSTYLAEHLPKHFQAFVVMFQEMITDKLIPIYQRIISMVSMLEESQQNMIMDHIQRLGNNIAANGGTIIQSMLQVIPRTLASLPSYMTVFIFSLLGTFFISKDWYKLMDWLRKTVPQSFIDSSHNVGKGLKRAFLGFIKAQLTLIMITAVIVFIGLIILKVDHAITIAVITGAIDLLPYLGTGIVFIPWILYMFFKGNYFLTIGLSILYITIVVQRQMMEPKVLSSNIGLNPLATLVAIFVGFQLWGFAGLIIGPVFLVVINTLYQTGVLKQIWNYIKGDIHSEK</sequence>
<feature type="transmembrane region" description="Helical" evidence="6">
    <location>
        <begin position="12"/>
        <end position="30"/>
    </location>
</feature>
<gene>
    <name evidence="7" type="ORF">JOC48_003417</name>
</gene>
<evidence type="ECO:0000256" key="2">
    <source>
        <dbReference type="ARBA" id="ARBA00009773"/>
    </source>
</evidence>
<dbReference type="Pfam" id="PF01594">
    <property type="entry name" value="AI-2E_transport"/>
    <property type="match status" value="1"/>
</dbReference>
<evidence type="ECO:0000313" key="7">
    <source>
        <dbReference type="EMBL" id="MBM7572886.1"/>
    </source>
</evidence>
<evidence type="ECO:0000256" key="1">
    <source>
        <dbReference type="ARBA" id="ARBA00004141"/>
    </source>
</evidence>
<organism evidence="7 8">
    <name type="scientific">Aquibacillus albus</name>
    <dbReference type="NCBI Taxonomy" id="1168171"/>
    <lineage>
        <taxon>Bacteria</taxon>
        <taxon>Bacillati</taxon>
        <taxon>Bacillota</taxon>
        <taxon>Bacilli</taxon>
        <taxon>Bacillales</taxon>
        <taxon>Bacillaceae</taxon>
        <taxon>Aquibacillus</taxon>
    </lineage>
</organism>
<keyword evidence="5 6" id="KW-0472">Membrane</keyword>
<evidence type="ECO:0000256" key="5">
    <source>
        <dbReference type="ARBA" id="ARBA00023136"/>
    </source>
</evidence>
<accession>A0ABS2N433</accession>
<feature type="transmembrane region" description="Helical" evidence="6">
    <location>
        <begin position="36"/>
        <end position="53"/>
    </location>
</feature>
<dbReference type="InterPro" id="IPR002549">
    <property type="entry name" value="AI-2E-like"/>
</dbReference>
<name>A0ABS2N433_9BACI</name>
<keyword evidence="8" id="KW-1185">Reference proteome</keyword>
<comment type="caution">
    <text evidence="7">The sequence shown here is derived from an EMBL/GenBank/DDBJ whole genome shotgun (WGS) entry which is preliminary data.</text>
</comment>
<feature type="transmembrane region" description="Helical" evidence="6">
    <location>
        <begin position="229"/>
        <end position="248"/>
    </location>
</feature>
<feature type="transmembrane region" description="Helical" evidence="6">
    <location>
        <begin position="325"/>
        <end position="350"/>
    </location>
</feature>
<dbReference type="Proteomes" id="UP001296943">
    <property type="component" value="Unassembled WGS sequence"/>
</dbReference>
<evidence type="ECO:0000313" key="8">
    <source>
        <dbReference type="Proteomes" id="UP001296943"/>
    </source>
</evidence>
<evidence type="ECO:0000256" key="4">
    <source>
        <dbReference type="ARBA" id="ARBA00022989"/>
    </source>
</evidence>
<dbReference type="EMBL" id="JAFBDR010000022">
    <property type="protein sequence ID" value="MBM7572886.1"/>
    <property type="molecule type" value="Genomic_DNA"/>
</dbReference>
<comment type="similarity">
    <text evidence="2">Belongs to the autoinducer-2 exporter (AI-2E) (TC 2.A.86) family.</text>
</comment>
<keyword evidence="3 6" id="KW-0812">Transmembrane</keyword>